<reference evidence="2" key="1">
    <citation type="submission" date="2017-06" db="EMBL/GenBank/DDBJ databases">
        <title>Capnocytophaga spp. assemblies.</title>
        <authorList>
            <person name="Gulvik C.A."/>
        </authorList>
    </citation>
    <scope>NUCLEOTIDE SEQUENCE [LARGE SCALE GENOMIC DNA]</scope>
    <source>
        <strain evidence="2">H2177</strain>
    </source>
</reference>
<evidence type="ECO:0000313" key="2">
    <source>
        <dbReference type="Proteomes" id="UP000217348"/>
    </source>
</evidence>
<dbReference type="EMBL" id="CP022387">
    <property type="protein sequence ID" value="ATA89144.1"/>
    <property type="molecule type" value="Genomic_DNA"/>
</dbReference>
<gene>
    <name evidence="1" type="ORF">CGC58_05070</name>
</gene>
<accession>A0A250FVQ8</accession>
<dbReference type="AlphaFoldDB" id="A0A250FVQ8"/>
<dbReference type="Proteomes" id="UP000217348">
    <property type="component" value="Chromosome"/>
</dbReference>
<dbReference type="KEGG" id="csto:CGC58_05070"/>
<organism evidence="1 2">
    <name type="scientific">Capnocytophaga stomatis</name>
    <dbReference type="NCBI Taxonomy" id="1848904"/>
    <lineage>
        <taxon>Bacteria</taxon>
        <taxon>Pseudomonadati</taxon>
        <taxon>Bacteroidota</taxon>
        <taxon>Flavobacteriia</taxon>
        <taxon>Flavobacteriales</taxon>
        <taxon>Flavobacteriaceae</taxon>
        <taxon>Capnocytophaga</taxon>
    </lineage>
</organism>
<dbReference type="InterPro" id="IPR046553">
    <property type="entry name" value="DUF6707"/>
</dbReference>
<evidence type="ECO:0000313" key="1">
    <source>
        <dbReference type="EMBL" id="ATA89144.1"/>
    </source>
</evidence>
<name>A0A250FVQ8_9FLAO</name>
<sequence length="231" mass="27286">MGLAFLTLFPITQKMNIPFEKIEPFCSTKKQQKNLEKLKKKFSIKNAINRETLSDLIDSLFICEKYEPLLALLPEVLSVPFEEDFLIWGDVESYLAVIATIPNITSDQRKAIFEHYKSVTEYQSTKKAQEGLNYYFHRILSLNKVRDYQKAVVEAIEEEDFSYEYAMRLGLLKEANQVKLISEFVDFKTLQFPQWLEAPYFENREMLQNHMDKIINQELKSLKEKRLAKYL</sequence>
<protein>
    <submittedName>
        <fullName evidence="1">Uncharacterized protein</fullName>
    </submittedName>
</protein>
<dbReference type="Pfam" id="PF20453">
    <property type="entry name" value="DUF6707"/>
    <property type="match status" value="1"/>
</dbReference>
<proteinExistence type="predicted"/>